<accession>A0A7W3JA23</accession>
<feature type="DNA-binding region" description="H-T-H motif" evidence="2">
    <location>
        <begin position="39"/>
        <end position="58"/>
    </location>
</feature>
<dbReference type="AlphaFoldDB" id="A0A7W3JA23"/>
<evidence type="ECO:0000259" key="3">
    <source>
        <dbReference type="PROSITE" id="PS50977"/>
    </source>
</evidence>
<dbReference type="InterPro" id="IPR001647">
    <property type="entry name" value="HTH_TetR"/>
</dbReference>
<dbReference type="Proteomes" id="UP000540568">
    <property type="component" value="Unassembled WGS sequence"/>
</dbReference>
<dbReference type="GO" id="GO:0000976">
    <property type="term" value="F:transcription cis-regulatory region binding"/>
    <property type="evidence" value="ECO:0007669"/>
    <property type="project" value="TreeGrafter"/>
</dbReference>
<dbReference type="Pfam" id="PF00440">
    <property type="entry name" value="TetR_N"/>
    <property type="match status" value="1"/>
</dbReference>
<dbReference type="EMBL" id="JACGWV010000001">
    <property type="protein sequence ID" value="MBA8809026.1"/>
    <property type="molecule type" value="Genomic_DNA"/>
</dbReference>
<dbReference type="PANTHER" id="PTHR30055:SF226">
    <property type="entry name" value="HTH-TYPE TRANSCRIPTIONAL REGULATOR PKSA"/>
    <property type="match status" value="1"/>
</dbReference>
<evidence type="ECO:0000313" key="5">
    <source>
        <dbReference type="Proteomes" id="UP000540568"/>
    </source>
</evidence>
<sequence>MTSRPYRSAVREQAAASTRAAILDAAETLFAQDGYARVTIGRIAQAAGVSPNTVYVAFGTKVGLVRGLTERASGEDSIQETLATIAEADDADRIVDLAVRSAGDVVHRHSRLMTVLVANASADPEIGATFQGTERLLRERFGLITARLEALGTLRAGLTTDRATDALAYYLSPESWLRLDALGWTPENQTAWLREQVRYALLGA</sequence>
<dbReference type="SUPFAM" id="SSF46689">
    <property type="entry name" value="Homeodomain-like"/>
    <property type="match status" value="1"/>
</dbReference>
<protein>
    <submittedName>
        <fullName evidence="4">AcrR family transcriptional regulator</fullName>
    </submittedName>
</protein>
<dbReference type="InterPro" id="IPR009057">
    <property type="entry name" value="Homeodomain-like_sf"/>
</dbReference>
<dbReference type="GO" id="GO:0003700">
    <property type="term" value="F:DNA-binding transcription factor activity"/>
    <property type="evidence" value="ECO:0007669"/>
    <property type="project" value="TreeGrafter"/>
</dbReference>
<feature type="domain" description="HTH tetR-type" evidence="3">
    <location>
        <begin position="16"/>
        <end position="76"/>
    </location>
</feature>
<organism evidence="4 5">
    <name type="scientific">Promicromonospora sukumoe</name>
    <dbReference type="NCBI Taxonomy" id="88382"/>
    <lineage>
        <taxon>Bacteria</taxon>
        <taxon>Bacillati</taxon>
        <taxon>Actinomycetota</taxon>
        <taxon>Actinomycetes</taxon>
        <taxon>Micrococcales</taxon>
        <taxon>Promicromonosporaceae</taxon>
        <taxon>Promicromonospora</taxon>
    </lineage>
</organism>
<keyword evidence="5" id="KW-1185">Reference proteome</keyword>
<dbReference type="RefSeq" id="WP_182617542.1">
    <property type="nucleotide sequence ID" value="NZ_BAAATF010000003.1"/>
</dbReference>
<evidence type="ECO:0000256" key="2">
    <source>
        <dbReference type="PROSITE-ProRule" id="PRU00335"/>
    </source>
</evidence>
<dbReference type="InterPro" id="IPR050109">
    <property type="entry name" value="HTH-type_TetR-like_transc_reg"/>
</dbReference>
<dbReference type="PANTHER" id="PTHR30055">
    <property type="entry name" value="HTH-TYPE TRANSCRIPTIONAL REGULATOR RUTR"/>
    <property type="match status" value="1"/>
</dbReference>
<dbReference type="PRINTS" id="PR00455">
    <property type="entry name" value="HTHTETR"/>
</dbReference>
<evidence type="ECO:0000313" key="4">
    <source>
        <dbReference type="EMBL" id="MBA8809026.1"/>
    </source>
</evidence>
<reference evidence="4 5" key="1">
    <citation type="submission" date="2020-07" db="EMBL/GenBank/DDBJ databases">
        <title>Sequencing the genomes of 1000 actinobacteria strains.</title>
        <authorList>
            <person name="Klenk H.-P."/>
        </authorList>
    </citation>
    <scope>NUCLEOTIDE SEQUENCE [LARGE SCALE GENOMIC DNA]</scope>
    <source>
        <strain evidence="4 5">DSM 44121</strain>
    </source>
</reference>
<comment type="caution">
    <text evidence="4">The sequence shown here is derived from an EMBL/GenBank/DDBJ whole genome shotgun (WGS) entry which is preliminary data.</text>
</comment>
<proteinExistence type="predicted"/>
<gene>
    <name evidence="4" type="ORF">FHX71_002968</name>
</gene>
<dbReference type="Gene3D" id="1.10.357.10">
    <property type="entry name" value="Tetracycline Repressor, domain 2"/>
    <property type="match status" value="1"/>
</dbReference>
<keyword evidence="1 2" id="KW-0238">DNA-binding</keyword>
<evidence type="ECO:0000256" key="1">
    <source>
        <dbReference type="ARBA" id="ARBA00023125"/>
    </source>
</evidence>
<name>A0A7W3JA23_9MICO</name>
<dbReference type="PROSITE" id="PS50977">
    <property type="entry name" value="HTH_TETR_2"/>
    <property type="match status" value="1"/>
</dbReference>